<dbReference type="PRINTS" id="PR01239">
    <property type="entry name" value="EP450IICYP52"/>
</dbReference>
<comment type="similarity">
    <text evidence="2 7">Belongs to the cytochrome P450 family.</text>
</comment>
<dbReference type="InterPro" id="IPR001128">
    <property type="entry name" value="Cyt_P450"/>
</dbReference>
<keyword evidence="4 7" id="KW-0560">Oxidoreductase</keyword>
<dbReference type="InterPro" id="IPR017972">
    <property type="entry name" value="Cyt_P450_CS"/>
</dbReference>
<keyword evidence="6 7" id="KW-0503">Monooxygenase</keyword>
<dbReference type="Proteomes" id="UP001521116">
    <property type="component" value="Unassembled WGS sequence"/>
</dbReference>
<evidence type="ECO:0000256" key="5">
    <source>
        <dbReference type="ARBA" id="ARBA00023004"/>
    </source>
</evidence>
<dbReference type="InterPro" id="IPR036396">
    <property type="entry name" value="Cyt_P450_sf"/>
</dbReference>
<evidence type="ECO:0000256" key="1">
    <source>
        <dbReference type="ARBA" id="ARBA00001971"/>
    </source>
</evidence>
<evidence type="ECO:0000313" key="8">
    <source>
        <dbReference type="EMBL" id="KAL1617622.1"/>
    </source>
</evidence>
<keyword evidence="3 7" id="KW-0479">Metal-binding</keyword>
<evidence type="ECO:0000256" key="7">
    <source>
        <dbReference type="RuleBase" id="RU000461"/>
    </source>
</evidence>
<comment type="cofactor">
    <cofactor evidence="1">
        <name>heme</name>
        <dbReference type="ChEBI" id="CHEBI:30413"/>
    </cofactor>
</comment>
<keyword evidence="7" id="KW-0349">Heme</keyword>
<dbReference type="EMBL" id="JAJVDC020000226">
    <property type="protein sequence ID" value="KAL1617622.1"/>
    <property type="molecule type" value="Genomic_DNA"/>
</dbReference>
<evidence type="ECO:0008006" key="10">
    <source>
        <dbReference type="Google" id="ProtNLM"/>
    </source>
</evidence>
<accession>A0ABR3SDT3</accession>
<dbReference type="PANTHER" id="PTHR24287:SF18">
    <property type="entry name" value="CYTOCHROME P450 MONOOXYGENASE APDE-RELATED"/>
    <property type="match status" value="1"/>
</dbReference>
<name>A0ABR3SDT3_9PEZI</name>
<dbReference type="SUPFAM" id="SSF48264">
    <property type="entry name" value="Cytochrome P450"/>
    <property type="match status" value="1"/>
</dbReference>
<evidence type="ECO:0000256" key="2">
    <source>
        <dbReference type="ARBA" id="ARBA00010617"/>
    </source>
</evidence>
<dbReference type="PROSITE" id="PS00086">
    <property type="entry name" value="CYTOCHROME_P450"/>
    <property type="match status" value="1"/>
</dbReference>
<organism evidence="8 9">
    <name type="scientific">Neofusicoccum ribis</name>
    <dbReference type="NCBI Taxonomy" id="45134"/>
    <lineage>
        <taxon>Eukaryota</taxon>
        <taxon>Fungi</taxon>
        <taxon>Dikarya</taxon>
        <taxon>Ascomycota</taxon>
        <taxon>Pezizomycotina</taxon>
        <taxon>Dothideomycetes</taxon>
        <taxon>Dothideomycetes incertae sedis</taxon>
        <taxon>Botryosphaeriales</taxon>
        <taxon>Botryosphaeriaceae</taxon>
        <taxon>Neofusicoccum</taxon>
    </lineage>
</organism>
<comment type="caution">
    <text evidence="8">The sequence shown here is derived from an EMBL/GenBank/DDBJ whole genome shotgun (WGS) entry which is preliminary data.</text>
</comment>
<evidence type="ECO:0000313" key="9">
    <source>
        <dbReference type="Proteomes" id="UP001521116"/>
    </source>
</evidence>
<keyword evidence="5 7" id="KW-0408">Iron</keyword>
<gene>
    <name evidence="8" type="ORF">SLS56_010887</name>
</gene>
<sequence length="427" mass="48990">MPGKAKTFSINILGTRQIYTVDPENAKALFSTQWQQFLPAPLRRNAAIFPFADRGISLVDGEEWKEAQALSKSFFERDNYANTDRLGPFMDRLLELLPEDGATFDMHPFIQRWTLDVSTIVFFGENLDSLNHPERVKVTEAMLDVQRGARVRLVFSKLRWLMPMKWWFEAIAYVHQFLDSHVKKTYQEIEEREKRVKAGLEVEPERTDLLWNMALNLRDDIVGLRSNIALIFAPNGDPTNSYITNAIWQLARHPAAWEKVREEVLAHGDAPLTFTALRNMKYLMAVLNEAQRLMPGSLIQARTAGVDTTLPTGGGPDGTMPIFVRKGDIISLHRNVLHWDQDIWGADAKEFRPERWEHRRSFWTFIPFGGGPRRCPAQMIVSCQASYVIARLAQRYRKIEARDPGPYIPVVRIAPSNKNGVKIALYK</sequence>
<evidence type="ECO:0000256" key="6">
    <source>
        <dbReference type="ARBA" id="ARBA00023033"/>
    </source>
</evidence>
<dbReference type="PANTHER" id="PTHR24287">
    <property type="entry name" value="P450, PUTATIVE (EUROFUNG)-RELATED"/>
    <property type="match status" value="1"/>
</dbReference>
<dbReference type="InterPro" id="IPR047146">
    <property type="entry name" value="Cyt_P450_E_CYP52_fungi"/>
</dbReference>
<protein>
    <recommendedName>
        <fullName evidence="10">Cytochrome P450</fullName>
    </recommendedName>
</protein>
<dbReference type="PRINTS" id="PR00385">
    <property type="entry name" value="P450"/>
</dbReference>
<proteinExistence type="inferred from homology"/>
<keyword evidence="9" id="KW-1185">Reference proteome</keyword>
<evidence type="ECO:0000256" key="4">
    <source>
        <dbReference type="ARBA" id="ARBA00023002"/>
    </source>
</evidence>
<evidence type="ECO:0000256" key="3">
    <source>
        <dbReference type="ARBA" id="ARBA00022723"/>
    </source>
</evidence>
<reference evidence="8 9" key="1">
    <citation type="submission" date="2024-02" db="EMBL/GenBank/DDBJ databases">
        <title>De novo assembly and annotation of 12 fungi associated with fruit tree decline syndrome in Ontario, Canada.</title>
        <authorList>
            <person name="Sulman M."/>
            <person name="Ellouze W."/>
            <person name="Ilyukhin E."/>
        </authorList>
    </citation>
    <scope>NUCLEOTIDE SEQUENCE [LARGE SCALE GENOMIC DNA]</scope>
    <source>
        <strain evidence="8 9">M1-105</strain>
    </source>
</reference>
<dbReference type="InterPro" id="IPR002974">
    <property type="entry name" value="Cyt_P450_E_CYP52_ascomycetes"/>
</dbReference>
<dbReference type="Gene3D" id="1.10.630.10">
    <property type="entry name" value="Cytochrome P450"/>
    <property type="match status" value="1"/>
</dbReference>
<dbReference type="Pfam" id="PF00067">
    <property type="entry name" value="p450"/>
    <property type="match status" value="1"/>
</dbReference>